<sequence>MKDYNTMNNSSNISLQHPTAFHQPNYKLASQLVPIAVSIIIANGVVFYLFGKMRSLRTPANYFLLSLAISDIMTGLINIPLLLVLVHLSPLSPSFTVMYCTSEVFHNVISISIAYHITAITMDKYLAVVNPFGRFLMTRKTVRKALSSVWLCSAFLGSVPATWWDSWLAEDSFALYLQAGHIIFCLCVVFFVPYMFILYAYGVMFKAVSMKRSSKESSGRKDSRAFKKANNERKCLIILLAMATAFAICWIPWFTLRLIYAVSTTGWIDIKDQASFTEASQMFVIIRYISSAVNPLLYTFFKQDFWSAFKIVTLKRNSRIPSMTPSIRLTITQRYRGAEKHENHLVRDSIDEIQQSAV</sequence>
<evidence type="ECO:0000256" key="10">
    <source>
        <dbReference type="SAM" id="Phobius"/>
    </source>
</evidence>
<dbReference type="GO" id="GO:0004930">
    <property type="term" value="F:G protein-coupled receptor activity"/>
    <property type="evidence" value="ECO:0007669"/>
    <property type="project" value="UniProtKB-KW"/>
</dbReference>
<dbReference type="Proteomes" id="UP000275408">
    <property type="component" value="Unassembled WGS sequence"/>
</dbReference>
<feature type="transmembrane region" description="Helical" evidence="10">
    <location>
        <begin position="236"/>
        <end position="260"/>
    </location>
</feature>
<dbReference type="PANTHER" id="PTHR24246:SF27">
    <property type="entry name" value="ADENOSINE RECEPTOR, ISOFORM A"/>
    <property type="match status" value="1"/>
</dbReference>
<dbReference type="SUPFAM" id="SSF81321">
    <property type="entry name" value="Family A G protein-coupled receptor-like"/>
    <property type="match status" value="1"/>
</dbReference>
<evidence type="ECO:0000256" key="8">
    <source>
        <dbReference type="ARBA" id="ARBA00023180"/>
    </source>
</evidence>
<dbReference type="CDD" id="cd00637">
    <property type="entry name" value="7tm_classA_rhodopsin-like"/>
    <property type="match status" value="1"/>
</dbReference>
<proteinExistence type="predicted"/>
<gene>
    <name evidence="12" type="ORF">pdam_00006058</name>
</gene>
<feature type="transmembrane region" description="Helical" evidence="10">
    <location>
        <begin position="280"/>
        <end position="301"/>
    </location>
</feature>
<feature type="domain" description="G-protein coupled receptors family 1 profile" evidence="11">
    <location>
        <begin position="42"/>
        <end position="298"/>
    </location>
</feature>
<comment type="subcellular location">
    <subcellularLocation>
        <location evidence="1">Cell membrane</location>
        <topology evidence="1">Multi-pass membrane protein</topology>
    </subcellularLocation>
</comment>
<dbReference type="Gene3D" id="1.20.1070.10">
    <property type="entry name" value="Rhodopsin 7-helix transmembrane proteins"/>
    <property type="match status" value="1"/>
</dbReference>
<keyword evidence="8" id="KW-0325">Glycoprotein</keyword>
<evidence type="ECO:0000313" key="13">
    <source>
        <dbReference type="Proteomes" id="UP000275408"/>
    </source>
</evidence>
<reference evidence="12 13" key="1">
    <citation type="journal article" date="2018" name="Sci. Rep.">
        <title>Comparative analysis of the Pocillopora damicornis genome highlights role of immune system in coral evolution.</title>
        <authorList>
            <person name="Cunning R."/>
            <person name="Bay R.A."/>
            <person name="Gillette P."/>
            <person name="Baker A.C."/>
            <person name="Traylor-Knowles N."/>
        </authorList>
    </citation>
    <scope>NUCLEOTIDE SEQUENCE [LARGE SCALE GENOMIC DNA]</scope>
    <source>
        <strain evidence="12">RSMAS</strain>
        <tissue evidence="12">Whole animal</tissue>
    </source>
</reference>
<keyword evidence="5" id="KW-0297">G-protein coupled receptor</keyword>
<evidence type="ECO:0000259" key="11">
    <source>
        <dbReference type="PROSITE" id="PS50262"/>
    </source>
</evidence>
<keyword evidence="4 10" id="KW-1133">Transmembrane helix</keyword>
<dbReference type="AlphaFoldDB" id="A0A3M6TT66"/>
<name>A0A3M6TT66_POCDA</name>
<dbReference type="OrthoDB" id="9996086at2759"/>
<feature type="transmembrane region" description="Helical" evidence="10">
    <location>
        <begin position="62"/>
        <end position="88"/>
    </location>
</feature>
<keyword evidence="3 10" id="KW-0812">Transmembrane</keyword>
<dbReference type="Pfam" id="PF00001">
    <property type="entry name" value="7tm_1"/>
    <property type="match status" value="1"/>
</dbReference>
<accession>A0A3M6TT66</accession>
<evidence type="ECO:0000313" key="12">
    <source>
        <dbReference type="EMBL" id="RMX44546.1"/>
    </source>
</evidence>
<evidence type="ECO:0000256" key="4">
    <source>
        <dbReference type="ARBA" id="ARBA00022989"/>
    </source>
</evidence>
<keyword evidence="13" id="KW-1185">Reference proteome</keyword>
<dbReference type="InterPro" id="IPR000276">
    <property type="entry name" value="GPCR_Rhodpsn"/>
</dbReference>
<feature type="transmembrane region" description="Helical" evidence="10">
    <location>
        <begin position="28"/>
        <end position="50"/>
    </location>
</feature>
<feature type="transmembrane region" description="Helical" evidence="10">
    <location>
        <begin position="145"/>
        <end position="164"/>
    </location>
</feature>
<dbReference type="PROSITE" id="PS50262">
    <property type="entry name" value="G_PROTEIN_RECEP_F1_2"/>
    <property type="match status" value="1"/>
</dbReference>
<keyword evidence="2" id="KW-1003">Cell membrane</keyword>
<evidence type="ECO:0000256" key="7">
    <source>
        <dbReference type="ARBA" id="ARBA00023170"/>
    </source>
</evidence>
<dbReference type="EMBL" id="RCHS01002978">
    <property type="protein sequence ID" value="RMX44546.1"/>
    <property type="molecule type" value="Genomic_DNA"/>
</dbReference>
<dbReference type="PRINTS" id="PR00237">
    <property type="entry name" value="GPCRRHODOPSN"/>
</dbReference>
<organism evidence="12 13">
    <name type="scientific">Pocillopora damicornis</name>
    <name type="common">Cauliflower coral</name>
    <name type="synonym">Millepora damicornis</name>
    <dbReference type="NCBI Taxonomy" id="46731"/>
    <lineage>
        <taxon>Eukaryota</taxon>
        <taxon>Metazoa</taxon>
        <taxon>Cnidaria</taxon>
        <taxon>Anthozoa</taxon>
        <taxon>Hexacorallia</taxon>
        <taxon>Scleractinia</taxon>
        <taxon>Astrocoeniina</taxon>
        <taxon>Pocilloporidae</taxon>
        <taxon>Pocillopora</taxon>
    </lineage>
</organism>
<feature type="transmembrane region" description="Helical" evidence="10">
    <location>
        <begin position="176"/>
        <end position="202"/>
    </location>
</feature>
<evidence type="ECO:0000256" key="3">
    <source>
        <dbReference type="ARBA" id="ARBA00022692"/>
    </source>
</evidence>
<evidence type="ECO:0000256" key="9">
    <source>
        <dbReference type="ARBA" id="ARBA00023224"/>
    </source>
</evidence>
<protein>
    <recommendedName>
        <fullName evidence="11">G-protein coupled receptors family 1 profile domain-containing protein</fullName>
    </recommendedName>
</protein>
<evidence type="ECO:0000256" key="6">
    <source>
        <dbReference type="ARBA" id="ARBA00023136"/>
    </source>
</evidence>
<keyword evidence="7" id="KW-0675">Receptor</keyword>
<evidence type="ECO:0000256" key="2">
    <source>
        <dbReference type="ARBA" id="ARBA00022475"/>
    </source>
</evidence>
<dbReference type="InterPro" id="IPR017452">
    <property type="entry name" value="GPCR_Rhodpsn_7TM"/>
</dbReference>
<dbReference type="PANTHER" id="PTHR24246">
    <property type="entry name" value="OLFACTORY RECEPTOR AND ADENOSINE RECEPTOR"/>
    <property type="match status" value="1"/>
</dbReference>
<evidence type="ECO:0000256" key="5">
    <source>
        <dbReference type="ARBA" id="ARBA00023040"/>
    </source>
</evidence>
<dbReference type="GO" id="GO:0005886">
    <property type="term" value="C:plasma membrane"/>
    <property type="evidence" value="ECO:0007669"/>
    <property type="project" value="UniProtKB-SubCell"/>
</dbReference>
<evidence type="ECO:0000256" key="1">
    <source>
        <dbReference type="ARBA" id="ARBA00004651"/>
    </source>
</evidence>
<comment type="caution">
    <text evidence="12">The sequence shown here is derived from an EMBL/GenBank/DDBJ whole genome shotgun (WGS) entry which is preliminary data.</text>
</comment>
<dbReference type="STRING" id="46731.A0A3M6TT66"/>
<keyword evidence="6 10" id="KW-0472">Membrane</keyword>
<keyword evidence="9" id="KW-0807">Transducer</keyword>